<gene>
    <name evidence="1" type="ORF">HMPREF0663_10157</name>
</gene>
<evidence type="ECO:0000313" key="2">
    <source>
        <dbReference type="Proteomes" id="UP000005580"/>
    </source>
</evidence>
<name>E7RM07_9BACT</name>
<keyword evidence="2" id="KW-1185">Reference proteome</keyword>
<dbReference type="Proteomes" id="UP000005580">
    <property type="component" value="Unassembled WGS sequence"/>
</dbReference>
<protein>
    <submittedName>
        <fullName evidence="1">Uncharacterized protein</fullName>
    </submittedName>
</protein>
<sequence>MNLWRFRKFFIVFLLLLNLAEVVETAVLSVCSEANIQQFRNL</sequence>
<organism evidence="1 2">
    <name type="scientific">Hoylesella oralis ATCC 33269</name>
    <dbReference type="NCBI Taxonomy" id="873533"/>
    <lineage>
        <taxon>Bacteria</taxon>
        <taxon>Pseudomonadati</taxon>
        <taxon>Bacteroidota</taxon>
        <taxon>Bacteroidia</taxon>
        <taxon>Bacteroidales</taxon>
        <taxon>Prevotellaceae</taxon>
        <taxon>Hoylesella</taxon>
    </lineage>
</organism>
<dbReference type="EMBL" id="AEPE02000002">
    <property type="protein sequence ID" value="EFZ37788.1"/>
    <property type="molecule type" value="Genomic_DNA"/>
</dbReference>
<reference evidence="1" key="1">
    <citation type="submission" date="2011-01" db="EMBL/GenBank/DDBJ databases">
        <authorList>
            <person name="Muzny D."/>
            <person name="Qin X."/>
            <person name="Buhay C."/>
            <person name="Dugan-Rocha S."/>
            <person name="Ding Y."/>
            <person name="Chen G."/>
            <person name="Hawes A."/>
            <person name="Holder M."/>
            <person name="Jhangiani S."/>
            <person name="Johnson A."/>
            <person name="Khan Z."/>
            <person name="Li Z."/>
            <person name="Liu W."/>
            <person name="Liu X."/>
            <person name="Perez L."/>
            <person name="Shen H."/>
            <person name="Wang Q."/>
            <person name="Watt J."/>
            <person name="Xi L."/>
            <person name="Xin Y."/>
            <person name="Zhou J."/>
            <person name="Deng J."/>
            <person name="Jiang H."/>
            <person name="Liu Y."/>
            <person name="Qu J."/>
            <person name="Song X.-Z."/>
            <person name="Zhang L."/>
            <person name="Villasana D."/>
            <person name="Johnson A."/>
            <person name="Liu J."/>
            <person name="Liyanage D."/>
            <person name="Lorensuhewa L."/>
            <person name="Robinson T."/>
            <person name="Song A."/>
            <person name="Song B.-B."/>
            <person name="Dinh H."/>
            <person name="Thornton R."/>
            <person name="Coyle M."/>
            <person name="Francisco L."/>
            <person name="Jackson L."/>
            <person name="Javaid M."/>
            <person name="Korchina V."/>
            <person name="Kovar C."/>
            <person name="Mata R."/>
            <person name="Mathew T."/>
            <person name="Ngo R."/>
            <person name="Nguyen L."/>
            <person name="Nguyen N."/>
            <person name="Okwuonu G."/>
            <person name="Ongeri F."/>
            <person name="Pham C."/>
            <person name="Simmons D."/>
            <person name="Wilczek-Boney K."/>
            <person name="Hale W."/>
            <person name="Jakkamsetti A."/>
            <person name="Pham P."/>
            <person name="Ruth R."/>
            <person name="San Lucas F."/>
            <person name="Warren J."/>
            <person name="Zhang J."/>
            <person name="Zhao Z."/>
            <person name="Zhou C."/>
            <person name="Zhu D."/>
            <person name="Lee S."/>
            <person name="Bess C."/>
            <person name="Blankenburg K."/>
            <person name="Forbes L."/>
            <person name="Fu Q."/>
            <person name="Gubbala S."/>
            <person name="Hirani K."/>
            <person name="Jayaseelan J.C."/>
            <person name="Lara F."/>
            <person name="Munidasa M."/>
            <person name="Palculict T."/>
            <person name="Patil S."/>
            <person name="Pu L.-L."/>
            <person name="Saada N."/>
            <person name="Tang L."/>
            <person name="Weissenberger G."/>
            <person name="Zhu Y."/>
            <person name="Hemphill L."/>
            <person name="Shang Y."/>
            <person name="Youmans B."/>
            <person name="Ayvaz T."/>
            <person name="Ross M."/>
            <person name="Santibanez J."/>
            <person name="Aqrawi P."/>
            <person name="Gross S."/>
            <person name="Joshi V."/>
            <person name="Fowler G."/>
            <person name="Nazareth L."/>
            <person name="Reid J."/>
            <person name="Worley K."/>
            <person name="Petrosino J."/>
            <person name="Highlander S."/>
            <person name="Gibbs R."/>
        </authorList>
    </citation>
    <scope>NUCLEOTIDE SEQUENCE [LARGE SCALE GENOMIC DNA]</scope>
    <source>
        <strain evidence="1">ATCC 33269</strain>
    </source>
</reference>
<dbReference type="AlphaFoldDB" id="E7RM07"/>
<proteinExistence type="predicted"/>
<evidence type="ECO:0000313" key="1">
    <source>
        <dbReference type="EMBL" id="EFZ37788.1"/>
    </source>
</evidence>
<dbReference type="HOGENOM" id="CLU_3255902_0_0_10"/>
<accession>E7RM07</accession>
<comment type="caution">
    <text evidence="1">The sequence shown here is derived from an EMBL/GenBank/DDBJ whole genome shotgun (WGS) entry which is preliminary data.</text>
</comment>